<name>A0A1E7N1D5_KITAU</name>
<evidence type="ECO:0000256" key="10">
    <source>
        <dbReference type="ARBA" id="ARBA00033228"/>
    </source>
</evidence>
<evidence type="ECO:0000256" key="7">
    <source>
        <dbReference type="ARBA" id="ARBA00023002"/>
    </source>
</evidence>
<gene>
    <name evidence="16" type="primary">sdh</name>
    <name evidence="16" type="ORF">GCM10010502_04490</name>
    <name evidence="17" type="ORF">HS99_0035385</name>
</gene>
<dbReference type="GeneID" id="97483638"/>
<keyword evidence="8 13" id="KW-0520">NAD</keyword>
<evidence type="ECO:0000256" key="5">
    <source>
        <dbReference type="ARBA" id="ARBA00021221"/>
    </source>
</evidence>
<dbReference type="RefSeq" id="WP_030597010.1">
    <property type="nucleotide sequence ID" value="NZ_BMUB01000001.1"/>
</dbReference>
<comment type="similarity">
    <text evidence="2">Belongs to the AlaDH/PNT family.</text>
</comment>
<dbReference type="InterPro" id="IPR007698">
    <property type="entry name" value="AlaDH/PNT_NAD(H)-bd"/>
</dbReference>
<evidence type="ECO:0000256" key="12">
    <source>
        <dbReference type="PIRSR" id="PIRSR018250-1"/>
    </source>
</evidence>
<dbReference type="PANTHER" id="PTHR11133:SF23">
    <property type="entry name" value="SACCHAROPINE DEHYDROGENASE [NAD(+), L-LYSINE-FORMING]"/>
    <property type="match status" value="1"/>
</dbReference>
<dbReference type="SUPFAM" id="SSF52283">
    <property type="entry name" value="Formate/glycerate dehydrogenase catalytic domain-like"/>
    <property type="match status" value="1"/>
</dbReference>
<dbReference type="CDD" id="cd12188">
    <property type="entry name" value="SDH"/>
    <property type="match status" value="1"/>
</dbReference>
<evidence type="ECO:0000259" key="15">
    <source>
        <dbReference type="SMART" id="SM01003"/>
    </source>
</evidence>
<dbReference type="PIRSF" id="PIRSF018250">
    <property type="entry name" value="Saccharopine_DH_Lys"/>
    <property type="match status" value="1"/>
</dbReference>
<dbReference type="PANTHER" id="PTHR11133">
    <property type="entry name" value="SACCHAROPINE DEHYDROGENASE"/>
    <property type="match status" value="1"/>
</dbReference>
<evidence type="ECO:0000256" key="11">
    <source>
        <dbReference type="ARBA" id="ARBA00047860"/>
    </source>
</evidence>
<keyword evidence="18" id="KW-1185">Reference proteome</keyword>
<dbReference type="InterPro" id="IPR007886">
    <property type="entry name" value="AlaDH/PNT_N"/>
</dbReference>
<organism evidence="17 18">
    <name type="scientific">Kitasatospora aureofaciens</name>
    <name type="common">Streptomyces aureofaciens</name>
    <dbReference type="NCBI Taxonomy" id="1894"/>
    <lineage>
        <taxon>Bacteria</taxon>
        <taxon>Bacillati</taxon>
        <taxon>Actinomycetota</taxon>
        <taxon>Actinomycetes</taxon>
        <taxon>Kitasatosporales</taxon>
        <taxon>Streptomycetaceae</taxon>
        <taxon>Kitasatospora</taxon>
    </lineage>
</organism>
<evidence type="ECO:0000259" key="14">
    <source>
        <dbReference type="SMART" id="SM01002"/>
    </source>
</evidence>
<feature type="binding site" evidence="13">
    <location>
        <begin position="298"/>
        <end position="301"/>
    </location>
    <ligand>
        <name>NAD(+)</name>
        <dbReference type="ChEBI" id="CHEBI:57540"/>
    </ligand>
</feature>
<dbReference type="GO" id="GO:0019878">
    <property type="term" value="P:lysine biosynthetic process via aminoadipic acid"/>
    <property type="evidence" value="ECO:0007669"/>
    <property type="project" value="UniProtKB-UniPathway"/>
</dbReference>
<dbReference type="Pfam" id="PF05222">
    <property type="entry name" value="AlaDh_PNT_N"/>
    <property type="match status" value="1"/>
</dbReference>
<dbReference type="EC" id="1.5.1.7" evidence="4"/>
<comment type="catalytic activity">
    <reaction evidence="11">
        <text>L-saccharopine + NAD(+) + H2O = L-lysine + 2-oxoglutarate + NADH + H(+)</text>
        <dbReference type="Rhea" id="RHEA:12440"/>
        <dbReference type="ChEBI" id="CHEBI:15377"/>
        <dbReference type="ChEBI" id="CHEBI:15378"/>
        <dbReference type="ChEBI" id="CHEBI:16810"/>
        <dbReference type="ChEBI" id="CHEBI:32551"/>
        <dbReference type="ChEBI" id="CHEBI:57540"/>
        <dbReference type="ChEBI" id="CHEBI:57945"/>
        <dbReference type="ChEBI" id="CHEBI:57951"/>
        <dbReference type="EC" id="1.5.1.7"/>
    </reaction>
</comment>
<dbReference type="SUPFAM" id="SSF51735">
    <property type="entry name" value="NAD(P)-binding Rossmann-fold domains"/>
    <property type="match status" value="1"/>
</dbReference>
<dbReference type="InterPro" id="IPR027281">
    <property type="entry name" value="Lys1"/>
</dbReference>
<reference evidence="17" key="4">
    <citation type="submission" date="2016-08" db="EMBL/GenBank/DDBJ databases">
        <title>Sequencing, Assembly and Comparative Genomics of S. aureofaciens ATCC 10762.</title>
        <authorList>
            <person name="Gradnigo J.S."/>
            <person name="Johnson N."/>
            <person name="Somerville G.A."/>
        </authorList>
    </citation>
    <scope>NUCLEOTIDE SEQUENCE [LARGE SCALE GENOMIC DNA]</scope>
    <source>
        <strain evidence="17">ATCC 10762</strain>
    </source>
</reference>
<dbReference type="Gene3D" id="3.40.50.720">
    <property type="entry name" value="NAD(P)-binding Rossmann-like Domain"/>
    <property type="match status" value="2"/>
</dbReference>
<proteinExistence type="inferred from homology"/>
<sequence length="352" mass="38909">MAEQPRLWIRHEVRASERRAPLVPQDARRLVELGFHLTVEESPQRVYPLDEYLAAGCQGAEAGSWTEAPEPAYVLGLKELPDLPEQLIHRHIFFGHAYKGQQGSRELLARFARGGGELLDLEYLVDDTGRRLAAFGYWAGYVGAALGVLQARGRLTAPLCPLSKGELDRRLRDSMRAGAPDALVIGALGRCGRGAVDALEVAGLAATCWDQEETRELDRAALLHHDLLVNTVLTSRPIPPFLRPADLPVADRRLSLVVDVTCDVTSDLNVLPVYRAVTDWSEPVRRLHQDPPLDLIAIDNLPSLLPAEASRAFSAELVAQLRTLADPAAPWRHCRADFRAACRRHELEAVHV</sequence>
<evidence type="ECO:0000313" key="18">
    <source>
        <dbReference type="Proteomes" id="UP000037395"/>
    </source>
</evidence>
<protein>
    <recommendedName>
        <fullName evidence="5">Saccharopine dehydrogenase [NAD(+), L-lysine-forming]</fullName>
        <ecNumber evidence="4">1.5.1.7</ecNumber>
    </recommendedName>
    <alternativeName>
        <fullName evidence="10">Lysine--2-oxoglutarate reductase</fullName>
    </alternativeName>
</protein>
<dbReference type="InterPro" id="IPR051168">
    <property type="entry name" value="AASS"/>
</dbReference>
<feature type="binding site" evidence="13">
    <location>
        <position position="260"/>
    </location>
    <ligand>
        <name>NAD(+)</name>
        <dbReference type="ChEBI" id="CHEBI:57540"/>
    </ligand>
</feature>
<evidence type="ECO:0000313" key="17">
    <source>
        <dbReference type="EMBL" id="OEV34485.1"/>
    </source>
</evidence>
<accession>A0A1E7N1D5</accession>
<evidence type="ECO:0000256" key="4">
    <source>
        <dbReference type="ARBA" id="ARBA00012847"/>
    </source>
</evidence>
<evidence type="ECO:0000256" key="8">
    <source>
        <dbReference type="ARBA" id="ARBA00023027"/>
    </source>
</evidence>
<feature type="binding site" evidence="13">
    <location>
        <begin position="189"/>
        <end position="190"/>
    </location>
    <ligand>
        <name>NAD(+)</name>
        <dbReference type="ChEBI" id="CHEBI:57540"/>
    </ligand>
</feature>
<dbReference type="GO" id="GO:0005737">
    <property type="term" value="C:cytoplasm"/>
    <property type="evidence" value="ECO:0007669"/>
    <property type="project" value="TreeGrafter"/>
</dbReference>
<dbReference type="GO" id="GO:0004754">
    <property type="term" value="F:saccharopine dehydrogenase (NAD+, L-lysine-forming) activity"/>
    <property type="evidence" value="ECO:0007669"/>
    <property type="project" value="UniProtKB-EC"/>
</dbReference>
<reference evidence="17 18" key="2">
    <citation type="submission" date="2014-07" db="EMBL/GenBank/DDBJ databases">
        <authorList>
            <person name="Zhang J.E."/>
            <person name="Yang H."/>
            <person name="Guo J."/>
            <person name="Deng Z."/>
            <person name="Luo H."/>
            <person name="Luo M."/>
            <person name="Zhao B."/>
        </authorList>
    </citation>
    <scope>NUCLEOTIDE SEQUENCE [LARGE SCALE GENOMIC DNA]</scope>
    <source>
        <strain evidence="17">ATCC 10762</strain>
        <strain evidence="18">ATCC 10762 / DSM 40127 / CCM 3239 / JCM 4008 / LMG 5968 / NBRC 12843 / NCIMB 8234 / A-377</strain>
    </source>
</reference>
<comment type="subunit">
    <text evidence="3">Monomer.</text>
</comment>
<reference evidence="16" key="1">
    <citation type="journal article" date="2014" name="Int. J. Syst. Evol. Microbiol.">
        <title>Complete genome sequence of Corynebacterium casei LMG S-19264T (=DSM 44701T), isolated from a smear-ripened cheese.</title>
        <authorList>
            <consortium name="US DOE Joint Genome Institute (JGI-PGF)"/>
            <person name="Walter F."/>
            <person name="Albersmeier A."/>
            <person name="Kalinowski J."/>
            <person name="Ruckert C."/>
        </authorList>
    </citation>
    <scope>NUCLEOTIDE SEQUENCE</scope>
    <source>
        <strain evidence="16">JCM 4434</strain>
    </source>
</reference>
<feature type="binding site" evidence="13">
    <location>
        <position position="130"/>
    </location>
    <ligand>
        <name>NAD(+)</name>
        <dbReference type="ChEBI" id="CHEBI:57540"/>
    </ligand>
</feature>
<feature type="active site" description="Proton acceptor" evidence="12">
    <location>
        <position position="78"/>
    </location>
</feature>
<keyword evidence="6" id="KW-0028">Amino-acid biosynthesis</keyword>
<dbReference type="EMBL" id="JPRF03000045">
    <property type="protein sequence ID" value="OEV34485.1"/>
    <property type="molecule type" value="Genomic_DNA"/>
</dbReference>
<comment type="caution">
    <text evidence="17">The sequence shown here is derived from an EMBL/GenBank/DDBJ whole genome shotgun (WGS) entry which is preliminary data.</text>
</comment>
<dbReference type="AlphaFoldDB" id="A0A1E7N1D5"/>
<dbReference type="EMBL" id="BMUB01000001">
    <property type="protein sequence ID" value="GGU57112.1"/>
    <property type="molecule type" value="Genomic_DNA"/>
</dbReference>
<feature type="domain" description="Alanine dehydrogenase/pyridine nucleotide transhydrogenase N-terminal" evidence="15">
    <location>
        <begin position="8"/>
        <end position="142"/>
    </location>
</feature>
<dbReference type="InterPro" id="IPR036291">
    <property type="entry name" value="NAD(P)-bd_dom_sf"/>
</dbReference>
<feature type="active site" description="Proton donor" evidence="12">
    <location>
        <position position="96"/>
    </location>
</feature>
<dbReference type="Proteomes" id="UP000610124">
    <property type="component" value="Unassembled WGS sequence"/>
</dbReference>
<feature type="domain" description="Alanine dehydrogenase/pyridine nucleotide transhydrogenase NAD(H)-binding" evidence="14">
    <location>
        <begin position="165"/>
        <end position="297"/>
    </location>
</feature>
<dbReference type="UniPathway" id="UPA00033">
    <property type="reaction ID" value="UER00034"/>
</dbReference>
<keyword evidence="9" id="KW-1015">Disulfide bond</keyword>
<reference evidence="18" key="3">
    <citation type="submission" date="2016-08" db="EMBL/GenBank/DDBJ databases">
        <title>Sequencing, assembly and comparative genomics of S. aureofaciens ATCC 10762.</title>
        <authorList>
            <person name="Gradnigo J.S."/>
            <person name="Johnson N."/>
            <person name="Somerville G.A."/>
        </authorList>
    </citation>
    <scope>NUCLEOTIDE SEQUENCE [LARGE SCALE GENOMIC DNA]</scope>
    <source>
        <strain evidence="18">ATCC 10762 / DSM 40127 / CCM 3239 / JCM 4008 / LMG 5968 / NBRC 12843 / NCIMB 8234 / A-377</strain>
    </source>
</reference>
<evidence type="ECO:0000256" key="9">
    <source>
        <dbReference type="ARBA" id="ARBA00023157"/>
    </source>
</evidence>
<dbReference type="SMART" id="SM01002">
    <property type="entry name" value="AlaDh_PNT_C"/>
    <property type="match status" value="1"/>
</dbReference>
<dbReference type="Proteomes" id="UP000037395">
    <property type="component" value="Unassembled WGS sequence"/>
</dbReference>
<comment type="pathway">
    <text evidence="1">Amino-acid biosynthesis; L-lysine biosynthesis via AAA pathway; L-lysine from L-alpha-aminoadipate (fungal route): step 3/3.</text>
</comment>
<feature type="binding site" evidence="13">
    <location>
        <position position="210"/>
    </location>
    <ligand>
        <name>NAD(+)</name>
        <dbReference type="ChEBI" id="CHEBI:57540"/>
    </ligand>
</feature>
<evidence type="ECO:0000256" key="2">
    <source>
        <dbReference type="ARBA" id="ARBA00005689"/>
    </source>
</evidence>
<accession>A0A8H9LHX9</accession>
<evidence type="ECO:0000313" key="16">
    <source>
        <dbReference type="EMBL" id="GGU57112.1"/>
    </source>
</evidence>
<feature type="binding site" evidence="13">
    <location>
        <position position="214"/>
    </location>
    <ligand>
        <name>NAD(+)</name>
        <dbReference type="ChEBI" id="CHEBI:57540"/>
    </ligand>
</feature>
<evidence type="ECO:0000256" key="3">
    <source>
        <dbReference type="ARBA" id="ARBA00011245"/>
    </source>
</evidence>
<reference evidence="16" key="5">
    <citation type="submission" date="2020-09" db="EMBL/GenBank/DDBJ databases">
        <authorList>
            <person name="Sun Q."/>
            <person name="Ohkuma M."/>
        </authorList>
    </citation>
    <scope>NUCLEOTIDE SEQUENCE</scope>
    <source>
        <strain evidence="16">JCM 4434</strain>
    </source>
</reference>
<evidence type="ECO:0000256" key="6">
    <source>
        <dbReference type="ARBA" id="ARBA00022605"/>
    </source>
</evidence>
<keyword evidence="7" id="KW-0560">Oxidoreductase</keyword>
<dbReference type="SMART" id="SM01003">
    <property type="entry name" value="AlaDh_PNT_N"/>
    <property type="match status" value="1"/>
</dbReference>
<evidence type="ECO:0000256" key="13">
    <source>
        <dbReference type="PIRSR" id="PIRSR018250-3"/>
    </source>
</evidence>
<dbReference type="OrthoDB" id="502334at2"/>
<evidence type="ECO:0000256" key="1">
    <source>
        <dbReference type="ARBA" id="ARBA00004884"/>
    </source>
</evidence>